<dbReference type="PANTHER" id="PTHR10579:SF125">
    <property type="entry name" value="VWFA DOMAIN-CONTAINING PROTEIN"/>
    <property type="match status" value="1"/>
</dbReference>
<dbReference type="PROSITE" id="PS50234">
    <property type="entry name" value="VWFA"/>
    <property type="match status" value="1"/>
</dbReference>
<dbReference type="SMART" id="SM00327">
    <property type="entry name" value="VWA"/>
    <property type="match status" value="1"/>
</dbReference>
<comment type="caution">
    <text evidence="2">The sequence shown here is derived from an EMBL/GenBank/DDBJ whole genome shotgun (WGS) entry which is preliminary data.</text>
</comment>
<gene>
    <name evidence="2" type="primary">ga24033</name>
    <name evidence="2" type="ORF">PR202_ga24033</name>
</gene>
<dbReference type="Gene3D" id="3.40.50.410">
    <property type="entry name" value="von Willebrand factor, type A domain"/>
    <property type="match status" value="1"/>
</dbReference>
<dbReference type="Pfam" id="PF13519">
    <property type="entry name" value="VWA_2"/>
    <property type="match status" value="1"/>
</dbReference>
<reference evidence="2" key="1">
    <citation type="journal article" date="2018" name="DNA Res.">
        <title>Multiple hybrid de novo genome assembly of finger millet, an orphan allotetraploid crop.</title>
        <authorList>
            <person name="Hatakeyama M."/>
            <person name="Aluri S."/>
            <person name="Balachadran M.T."/>
            <person name="Sivarajan S.R."/>
            <person name="Patrignani A."/>
            <person name="Gruter S."/>
            <person name="Poveda L."/>
            <person name="Shimizu-Inatsugi R."/>
            <person name="Baeten J."/>
            <person name="Francoijs K.J."/>
            <person name="Nataraja K.N."/>
            <person name="Reddy Y.A.N."/>
            <person name="Phadnis S."/>
            <person name="Ravikumar R.L."/>
            <person name="Schlapbach R."/>
            <person name="Sreeman S.M."/>
            <person name="Shimizu K.K."/>
        </authorList>
    </citation>
    <scope>NUCLEOTIDE SEQUENCE</scope>
</reference>
<sequence length="328" mass="34908">MHLYANNVVQSAGRPAAGFNDGGRVLVKANHSKAAALEATTVRVQLEVTSSSSGRAPLDLVVVLDVSSSMCDGGGKLDQFKSAIDFVVSRLSPMDRLSIVTFSDVAKKVSPLLVMSKLGKFYVMGIVDGLVTSASGDANIKAGLETAQEVLAGRQYIASRAGHIILLMSDGHHHNAMQMSNNPCNFPIHTCVLDANTTSSTILQLTSGLLKAAVEDLHLILSKPKSRGHDLDRIVKVASDNSSRQETNRRSGTVTIKFGDLLGGQVRKADAELLLFKADGSEADILDVSVSYPSSQGIRQTFKVQTLRIKRSDACHQPGAADDLITAL</sequence>
<dbReference type="PANTHER" id="PTHR10579">
    <property type="entry name" value="CALCIUM-ACTIVATED CHLORIDE CHANNEL REGULATOR"/>
    <property type="match status" value="1"/>
</dbReference>
<dbReference type="AlphaFoldDB" id="A0AAV5D7S8"/>
<evidence type="ECO:0000313" key="2">
    <source>
        <dbReference type="EMBL" id="GJN06315.1"/>
    </source>
</evidence>
<accession>A0AAV5D7S8</accession>
<name>A0AAV5D7S8_ELECO</name>
<dbReference type="InterPro" id="IPR036465">
    <property type="entry name" value="vWFA_dom_sf"/>
</dbReference>
<dbReference type="SUPFAM" id="SSF53300">
    <property type="entry name" value="vWA-like"/>
    <property type="match status" value="1"/>
</dbReference>
<dbReference type="Proteomes" id="UP001054889">
    <property type="component" value="Unassembled WGS sequence"/>
</dbReference>
<dbReference type="InterPro" id="IPR002035">
    <property type="entry name" value="VWF_A"/>
</dbReference>
<proteinExistence type="predicted"/>
<reference evidence="2" key="2">
    <citation type="submission" date="2021-12" db="EMBL/GenBank/DDBJ databases">
        <title>Resequencing data analysis of finger millet.</title>
        <authorList>
            <person name="Hatakeyama M."/>
            <person name="Aluri S."/>
            <person name="Balachadran M.T."/>
            <person name="Sivarajan S.R."/>
            <person name="Poveda L."/>
            <person name="Shimizu-Inatsugi R."/>
            <person name="Schlapbach R."/>
            <person name="Sreeman S.M."/>
            <person name="Shimizu K.K."/>
        </authorList>
    </citation>
    <scope>NUCLEOTIDE SEQUENCE</scope>
</reference>
<feature type="domain" description="VWFA" evidence="1">
    <location>
        <begin position="59"/>
        <end position="172"/>
    </location>
</feature>
<keyword evidence="3" id="KW-1185">Reference proteome</keyword>
<evidence type="ECO:0000259" key="1">
    <source>
        <dbReference type="PROSITE" id="PS50234"/>
    </source>
</evidence>
<organism evidence="2 3">
    <name type="scientific">Eleusine coracana subsp. coracana</name>
    <dbReference type="NCBI Taxonomy" id="191504"/>
    <lineage>
        <taxon>Eukaryota</taxon>
        <taxon>Viridiplantae</taxon>
        <taxon>Streptophyta</taxon>
        <taxon>Embryophyta</taxon>
        <taxon>Tracheophyta</taxon>
        <taxon>Spermatophyta</taxon>
        <taxon>Magnoliopsida</taxon>
        <taxon>Liliopsida</taxon>
        <taxon>Poales</taxon>
        <taxon>Poaceae</taxon>
        <taxon>PACMAD clade</taxon>
        <taxon>Chloridoideae</taxon>
        <taxon>Cynodonteae</taxon>
        <taxon>Eleusininae</taxon>
        <taxon>Eleusine</taxon>
    </lineage>
</organism>
<evidence type="ECO:0000313" key="3">
    <source>
        <dbReference type="Proteomes" id="UP001054889"/>
    </source>
</evidence>
<dbReference type="InterPro" id="IPR051266">
    <property type="entry name" value="CLCR"/>
</dbReference>
<protein>
    <recommendedName>
        <fullName evidence="1">VWFA domain-containing protein</fullName>
    </recommendedName>
</protein>
<dbReference type="EMBL" id="BQKI01000012">
    <property type="protein sequence ID" value="GJN06315.1"/>
    <property type="molecule type" value="Genomic_DNA"/>
</dbReference>